<protein>
    <recommendedName>
        <fullName evidence="3">FtsK domain-containing protein</fullName>
    </recommendedName>
</protein>
<dbReference type="SUPFAM" id="SSF52540">
    <property type="entry name" value="P-loop containing nucleoside triphosphate hydrolases"/>
    <property type="match status" value="1"/>
</dbReference>
<proteinExistence type="predicted"/>
<evidence type="ECO:0000259" key="3">
    <source>
        <dbReference type="PROSITE" id="PS50901"/>
    </source>
</evidence>
<evidence type="ECO:0000256" key="1">
    <source>
        <dbReference type="PROSITE-ProRule" id="PRU00289"/>
    </source>
</evidence>
<feature type="region of interest" description="Disordered" evidence="2">
    <location>
        <begin position="541"/>
        <end position="569"/>
    </location>
</feature>
<evidence type="ECO:0000313" key="4">
    <source>
        <dbReference type="EMBL" id="MBA8825304.1"/>
    </source>
</evidence>
<keyword evidence="1" id="KW-0547">Nucleotide-binding</keyword>
<evidence type="ECO:0000313" key="5">
    <source>
        <dbReference type="Proteomes" id="UP000569329"/>
    </source>
</evidence>
<dbReference type="PROSITE" id="PS50901">
    <property type="entry name" value="FTSK"/>
    <property type="match status" value="1"/>
</dbReference>
<feature type="binding site" evidence="1">
    <location>
        <begin position="304"/>
        <end position="311"/>
    </location>
    <ligand>
        <name>ATP</name>
        <dbReference type="ChEBI" id="CHEBI:30616"/>
    </ligand>
</feature>
<feature type="domain" description="FtsK" evidence="3">
    <location>
        <begin position="283"/>
        <end position="469"/>
    </location>
</feature>
<dbReference type="EMBL" id="JACGWZ010000003">
    <property type="protein sequence ID" value="MBA8825304.1"/>
    <property type="molecule type" value="Genomic_DNA"/>
</dbReference>
<accession>A0A839DV02</accession>
<evidence type="ECO:0000256" key="2">
    <source>
        <dbReference type="SAM" id="MobiDB-lite"/>
    </source>
</evidence>
<dbReference type="Proteomes" id="UP000569329">
    <property type="component" value="Unassembled WGS sequence"/>
</dbReference>
<dbReference type="GO" id="GO:0005524">
    <property type="term" value="F:ATP binding"/>
    <property type="evidence" value="ECO:0007669"/>
    <property type="project" value="UniProtKB-UniRule"/>
</dbReference>
<keyword evidence="5" id="KW-1185">Reference proteome</keyword>
<dbReference type="AlphaFoldDB" id="A0A839DV02"/>
<organism evidence="4 5">
    <name type="scientific">Halosaccharopolyspora lacisalsi</name>
    <dbReference type="NCBI Taxonomy" id="1000566"/>
    <lineage>
        <taxon>Bacteria</taxon>
        <taxon>Bacillati</taxon>
        <taxon>Actinomycetota</taxon>
        <taxon>Actinomycetes</taxon>
        <taxon>Pseudonocardiales</taxon>
        <taxon>Pseudonocardiaceae</taxon>
        <taxon>Halosaccharopolyspora</taxon>
    </lineage>
</organism>
<dbReference type="RefSeq" id="WP_182544506.1">
    <property type="nucleotide sequence ID" value="NZ_JACGWZ010000003.1"/>
</dbReference>
<gene>
    <name evidence="4" type="ORF">FHX42_002655</name>
</gene>
<comment type="caution">
    <text evidence="4">The sequence shown here is derived from an EMBL/GenBank/DDBJ whole genome shotgun (WGS) entry which is preliminary data.</text>
</comment>
<dbReference type="GO" id="GO:0003677">
    <property type="term" value="F:DNA binding"/>
    <property type="evidence" value="ECO:0007669"/>
    <property type="project" value="InterPro"/>
</dbReference>
<dbReference type="InterPro" id="IPR027417">
    <property type="entry name" value="P-loop_NTPase"/>
</dbReference>
<dbReference type="Gene3D" id="3.40.50.300">
    <property type="entry name" value="P-loop containing nucleotide triphosphate hydrolases"/>
    <property type="match status" value="1"/>
</dbReference>
<sequence length="605" mass="64339">MTTKTPLKPDAEVAEPAPEPTSSDTMLQARQEAMRLGKRWRRQALPLAGIGGTHAVGAASAALTGPAALIPVAAGWAATAGTYGHAHKRASRWDRLYAGIAAAGSASFQAGLGLVGADGITASLLWACGCALSVPYWVRHSEPDPDVTAELAAPAPPPEALPVAPGTADRRIRLWDEHIAASGKALPGSTLSDISAFAYGWKAKLELAITEHWHAALQARKSILSVFDLPDGRVFVEAIPGESVRKARLTVLTSDPLQLKTRWQGPGLDPSTGKFPLMVAADGQPLPFKLWNPGAGAMHALISGVTRSGKTKVLDVILTEAGMSDRVLPLVIDGGGGASLPQWRGRTKLFADTPARARKVLRYVLRLMERRRPAVERQGGGSLEPSPETPLIPVVIDEAHKLLMSDDETDNRDVVRMCERIVQEGAKFGICLILATQVPSIKQLGNSTALRDQVKAGTIVGLRITEKGSGNMIDTGDPMPEHLKDLPAEFPDGAPTHGLGYMMTARKIRARALLLENPAEQPLVDVPLDADSAAEPLPALTEEANEEPNSERESARHLQSLTEDPGDADERIQAAIDAGTHPDAVSLMQATGLTLAQVRQALARR</sequence>
<reference evidence="4 5" key="1">
    <citation type="submission" date="2020-07" db="EMBL/GenBank/DDBJ databases">
        <title>Sequencing the genomes of 1000 actinobacteria strains.</title>
        <authorList>
            <person name="Klenk H.-P."/>
        </authorList>
    </citation>
    <scope>NUCLEOTIDE SEQUENCE [LARGE SCALE GENOMIC DNA]</scope>
    <source>
        <strain evidence="4 5">DSM 45975</strain>
    </source>
</reference>
<feature type="region of interest" description="Disordered" evidence="2">
    <location>
        <begin position="1"/>
        <end position="25"/>
    </location>
</feature>
<keyword evidence="1" id="KW-0067">ATP-binding</keyword>
<name>A0A839DV02_9PSEU</name>
<dbReference type="InterPro" id="IPR002543">
    <property type="entry name" value="FtsK_dom"/>
</dbReference>